<gene>
    <name evidence="8" type="ORF">TMPK1_02020</name>
</gene>
<dbReference type="SUPFAM" id="SSF103473">
    <property type="entry name" value="MFS general substrate transporter"/>
    <property type="match status" value="1"/>
</dbReference>
<dbReference type="RefSeq" id="WP_420240874.1">
    <property type="nucleotide sequence ID" value="NZ_BOPV01000001.1"/>
</dbReference>
<keyword evidence="2" id="KW-1003">Cell membrane</keyword>
<feature type="transmembrane region" description="Helical" evidence="6">
    <location>
        <begin position="9"/>
        <end position="32"/>
    </location>
</feature>
<evidence type="ECO:0000256" key="6">
    <source>
        <dbReference type="SAM" id="Phobius"/>
    </source>
</evidence>
<comment type="caution">
    <text evidence="8">The sequence shown here is derived from an EMBL/GenBank/DDBJ whole genome shotgun (WGS) entry which is preliminary data.</text>
</comment>
<keyword evidence="4 6" id="KW-1133">Transmembrane helix</keyword>
<evidence type="ECO:0000256" key="1">
    <source>
        <dbReference type="ARBA" id="ARBA00004651"/>
    </source>
</evidence>
<feature type="transmembrane region" description="Helical" evidence="6">
    <location>
        <begin position="351"/>
        <end position="373"/>
    </location>
</feature>
<feature type="domain" description="Major facilitator superfamily (MFS) profile" evidence="7">
    <location>
        <begin position="7"/>
        <end position="378"/>
    </location>
</feature>
<feature type="transmembrane region" description="Helical" evidence="6">
    <location>
        <begin position="159"/>
        <end position="181"/>
    </location>
</feature>
<evidence type="ECO:0000313" key="9">
    <source>
        <dbReference type="Proteomes" id="UP000681075"/>
    </source>
</evidence>
<keyword evidence="5 6" id="KW-0472">Membrane</keyword>
<feature type="transmembrane region" description="Helical" evidence="6">
    <location>
        <begin position="73"/>
        <end position="92"/>
    </location>
</feature>
<feature type="transmembrane region" description="Helical" evidence="6">
    <location>
        <begin position="290"/>
        <end position="312"/>
    </location>
</feature>
<evidence type="ECO:0000313" key="8">
    <source>
        <dbReference type="EMBL" id="GIL37965.1"/>
    </source>
</evidence>
<sequence>MNSDWIRIGLLYVVGVIAASQLGKMSALVPLIDRELTLGLTVAALLVSLLEIGGASLGVVAGMLLHRIGERRSVLLGLGCFVAAGIGAAFAHDVAMLLAWRVLEAAGYLAVVIAAPPLISRTAGPARRGVALALWSSFVPVGLALGAMLAGAAADLSSWRVASFGGGVIAAIALLALLLLLGDVHPDEASMRARARPNARTWLLAAGFGAYTLFEVGLLALLPSFLVEQTGASPSLAGLGTGIASLATLGGALVAAWHNHRPRDATWMLTVSLLLPAALLFAVFRDHPDYLSVVIAAIVLNAVSGILPGLAFAMQPRVAGDNMAIANGLFTQFGAGGSLLGPPVMAACVGAGGWIGAAICGAVFSAISLALLLRVGRD</sequence>
<dbReference type="InterPro" id="IPR011701">
    <property type="entry name" value="MFS"/>
</dbReference>
<feature type="transmembrane region" description="Helical" evidence="6">
    <location>
        <begin position="38"/>
        <end position="61"/>
    </location>
</feature>
<feature type="transmembrane region" description="Helical" evidence="6">
    <location>
        <begin position="98"/>
        <end position="119"/>
    </location>
</feature>
<evidence type="ECO:0000256" key="2">
    <source>
        <dbReference type="ARBA" id="ARBA00022475"/>
    </source>
</evidence>
<protein>
    <recommendedName>
        <fullName evidence="7">Major facilitator superfamily (MFS) profile domain-containing protein</fullName>
    </recommendedName>
</protein>
<feature type="transmembrane region" description="Helical" evidence="6">
    <location>
        <begin position="237"/>
        <end position="258"/>
    </location>
</feature>
<dbReference type="InterPro" id="IPR036259">
    <property type="entry name" value="MFS_trans_sf"/>
</dbReference>
<keyword evidence="9" id="KW-1185">Reference proteome</keyword>
<dbReference type="AlphaFoldDB" id="A0A8S8X9G4"/>
<evidence type="ECO:0000256" key="3">
    <source>
        <dbReference type="ARBA" id="ARBA00022692"/>
    </source>
</evidence>
<reference evidence="8" key="1">
    <citation type="submission" date="2021-02" db="EMBL/GenBank/DDBJ databases">
        <title>Genome sequence of Rhodospirillales sp. strain TMPK1 isolated from soil.</title>
        <authorList>
            <person name="Nakai R."/>
            <person name="Kusada H."/>
            <person name="Tamaki H."/>
        </authorList>
    </citation>
    <scope>NUCLEOTIDE SEQUENCE</scope>
    <source>
        <strain evidence="8">TMPK1</strain>
    </source>
</reference>
<evidence type="ECO:0000256" key="4">
    <source>
        <dbReference type="ARBA" id="ARBA00022989"/>
    </source>
</evidence>
<dbReference type="InterPro" id="IPR050189">
    <property type="entry name" value="MFS_Efflux_Transporters"/>
</dbReference>
<evidence type="ECO:0000256" key="5">
    <source>
        <dbReference type="ARBA" id="ARBA00023136"/>
    </source>
</evidence>
<proteinExistence type="predicted"/>
<name>A0A8S8X9G4_9PROT</name>
<comment type="subcellular location">
    <subcellularLocation>
        <location evidence="1">Cell membrane</location>
        <topology evidence="1">Multi-pass membrane protein</topology>
    </subcellularLocation>
</comment>
<feature type="transmembrane region" description="Helical" evidence="6">
    <location>
        <begin position="324"/>
        <end position="345"/>
    </location>
</feature>
<organism evidence="8 9">
    <name type="scientific">Roseiterribacter gracilis</name>
    <dbReference type="NCBI Taxonomy" id="2812848"/>
    <lineage>
        <taxon>Bacteria</taxon>
        <taxon>Pseudomonadati</taxon>
        <taxon>Pseudomonadota</taxon>
        <taxon>Alphaproteobacteria</taxon>
        <taxon>Rhodospirillales</taxon>
        <taxon>Roseiterribacteraceae</taxon>
        <taxon>Roseiterribacter</taxon>
    </lineage>
</organism>
<accession>A0A8S8X9G4</accession>
<dbReference type="GO" id="GO:0022857">
    <property type="term" value="F:transmembrane transporter activity"/>
    <property type="evidence" value="ECO:0007669"/>
    <property type="project" value="InterPro"/>
</dbReference>
<dbReference type="PROSITE" id="PS50850">
    <property type="entry name" value="MFS"/>
    <property type="match status" value="1"/>
</dbReference>
<dbReference type="Pfam" id="PF07690">
    <property type="entry name" value="MFS_1"/>
    <property type="match status" value="2"/>
</dbReference>
<keyword evidence="3 6" id="KW-0812">Transmembrane</keyword>
<dbReference type="InterPro" id="IPR020846">
    <property type="entry name" value="MFS_dom"/>
</dbReference>
<feature type="transmembrane region" description="Helical" evidence="6">
    <location>
        <begin position="131"/>
        <end position="153"/>
    </location>
</feature>
<evidence type="ECO:0000259" key="7">
    <source>
        <dbReference type="PROSITE" id="PS50850"/>
    </source>
</evidence>
<dbReference type="Gene3D" id="1.20.1250.20">
    <property type="entry name" value="MFS general substrate transporter like domains"/>
    <property type="match status" value="1"/>
</dbReference>
<dbReference type="PANTHER" id="PTHR43124:SF3">
    <property type="entry name" value="CHLORAMPHENICOL EFFLUX PUMP RV0191"/>
    <property type="match status" value="1"/>
</dbReference>
<dbReference type="PANTHER" id="PTHR43124">
    <property type="entry name" value="PURINE EFFLUX PUMP PBUE"/>
    <property type="match status" value="1"/>
</dbReference>
<feature type="transmembrane region" description="Helical" evidence="6">
    <location>
        <begin position="202"/>
        <end position="225"/>
    </location>
</feature>
<dbReference type="EMBL" id="BOPV01000001">
    <property type="protein sequence ID" value="GIL37965.1"/>
    <property type="molecule type" value="Genomic_DNA"/>
</dbReference>
<dbReference type="GO" id="GO:0005886">
    <property type="term" value="C:plasma membrane"/>
    <property type="evidence" value="ECO:0007669"/>
    <property type="project" value="UniProtKB-SubCell"/>
</dbReference>
<feature type="transmembrane region" description="Helical" evidence="6">
    <location>
        <begin position="265"/>
        <end position="284"/>
    </location>
</feature>
<dbReference type="Proteomes" id="UP000681075">
    <property type="component" value="Unassembled WGS sequence"/>
</dbReference>